<sequence>MSLPLERSAAILTDYKSYPYWFQCLEARATSLNIWAKINPASEEQPMEKPTLPTKPDITQYARKVANRIPTAPTDLSVDGFRGWEMDNMYYKTELEHYKLSQQVYREEQQGMDKIVQYIQSTVSCHLFRNCCKPEHTLRQWVTLLQHTVGFDAEEERKQARLRYKEVTRPGVLKHARKWANWLLEYDQAATEAETHKCSETVNIQDVITDFLEAVKNVDGTWVRTFQETGARDPTITRKIMMKRFRENMERHHSTLVEKRSGAFAAGEHLTLEVNGEARPGAEGDAFHTDNATSVPPKRGTPRPIRGDTPHHTGGRGRLQGQRPTGGRTQRQQTAGKRRRTEEEDTPASKCPACNMLHALQDCYYVYPERAPAWFKPRQGFTEMVEWKRQNDPELEDLIRGAKRTKSRTPAIKNSHTPTPEVSLE</sequence>
<organism evidence="2 3">
    <name type="scientific">Periconia macrospinosa</name>
    <dbReference type="NCBI Taxonomy" id="97972"/>
    <lineage>
        <taxon>Eukaryota</taxon>
        <taxon>Fungi</taxon>
        <taxon>Dikarya</taxon>
        <taxon>Ascomycota</taxon>
        <taxon>Pezizomycotina</taxon>
        <taxon>Dothideomycetes</taxon>
        <taxon>Pleosporomycetidae</taxon>
        <taxon>Pleosporales</taxon>
        <taxon>Massarineae</taxon>
        <taxon>Periconiaceae</taxon>
        <taxon>Periconia</taxon>
    </lineage>
</organism>
<dbReference type="AlphaFoldDB" id="A0A2V1D0H3"/>
<evidence type="ECO:0000313" key="3">
    <source>
        <dbReference type="Proteomes" id="UP000244855"/>
    </source>
</evidence>
<feature type="region of interest" description="Disordered" evidence="1">
    <location>
        <begin position="402"/>
        <end position="425"/>
    </location>
</feature>
<evidence type="ECO:0000313" key="2">
    <source>
        <dbReference type="EMBL" id="PVH91547.1"/>
    </source>
</evidence>
<feature type="region of interest" description="Disordered" evidence="1">
    <location>
        <begin position="279"/>
        <end position="350"/>
    </location>
</feature>
<dbReference type="EMBL" id="KZ805842">
    <property type="protein sequence ID" value="PVH91547.1"/>
    <property type="molecule type" value="Genomic_DNA"/>
</dbReference>
<gene>
    <name evidence="2" type="ORF">DM02DRAFT_338201</name>
</gene>
<accession>A0A2V1D0H3</accession>
<evidence type="ECO:0000256" key="1">
    <source>
        <dbReference type="SAM" id="MobiDB-lite"/>
    </source>
</evidence>
<proteinExistence type="predicted"/>
<dbReference type="OrthoDB" id="3711801at2759"/>
<protein>
    <submittedName>
        <fullName evidence="2">Uncharacterized protein</fullName>
    </submittedName>
</protein>
<feature type="compositionally biased region" description="Low complexity" evidence="1">
    <location>
        <begin position="319"/>
        <end position="335"/>
    </location>
</feature>
<dbReference type="STRING" id="97972.A0A2V1D0H3"/>
<dbReference type="Proteomes" id="UP000244855">
    <property type="component" value="Unassembled WGS sequence"/>
</dbReference>
<name>A0A2V1D0H3_9PLEO</name>
<keyword evidence="3" id="KW-1185">Reference proteome</keyword>
<reference evidence="2 3" key="1">
    <citation type="journal article" date="2018" name="Sci. Rep.">
        <title>Comparative genomics provides insights into the lifestyle and reveals functional heterogeneity of dark septate endophytic fungi.</title>
        <authorList>
            <person name="Knapp D.G."/>
            <person name="Nemeth J.B."/>
            <person name="Barry K."/>
            <person name="Hainaut M."/>
            <person name="Henrissat B."/>
            <person name="Johnson J."/>
            <person name="Kuo A."/>
            <person name="Lim J.H.P."/>
            <person name="Lipzen A."/>
            <person name="Nolan M."/>
            <person name="Ohm R.A."/>
            <person name="Tamas L."/>
            <person name="Grigoriev I.V."/>
            <person name="Spatafora J.W."/>
            <person name="Nagy L.G."/>
            <person name="Kovacs G.M."/>
        </authorList>
    </citation>
    <scope>NUCLEOTIDE SEQUENCE [LARGE SCALE GENOMIC DNA]</scope>
    <source>
        <strain evidence="2 3">DSE2036</strain>
    </source>
</reference>
<feature type="compositionally biased region" description="Polar residues" evidence="1">
    <location>
        <begin position="412"/>
        <end position="425"/>
    </location>
</feature>